<evidence type="ECO:0000256" key="4">
    <source>
        <dbReference type="ARBA" id="ARBA00017099"/>
    </source>
</evidence>
<dbReference type="GO" id="GO:0019305">
    <property type="term" value="P:dTDP-rhamnose biosynthetic process"/>
    <property type="evidence" value="ECO:0007669"/>
    <property type="project" value="TreeGrafter"/>
</dbReference>
<proteinExistence type="inferred from homology"/>
<dbReference type="GO" id="GO:0005829">
    <property type="term" value="C:cytosol"/>
    <property type="evidence" value="ECO:0007669"/>
    <property type="project" value="TreeGrafter"/>
</dbReference>
<keyword evidence="9" id="KW-1185">Reference proteome</keyword>
<feature type="domain" description="RmlD-like substrate binding" evidence="7">
    <location>
        <begin position="72"/>
        <end position="285"/>
    </location>
</feature>
<dbReference type="InterPro" id="IPR005913">
    <property type="entry name" value="dTDP_dehydrorham_reduct"/>
</dbReference>
<evidence type="ECO:0000256" key="2">
    <source>
        <dbReference type="ARBA" id="ARBA00010944"/>
    </source>
</evidence>
<dbReference type="Gene3D" id="3.40.50.720">
    <property type="entry name" value="NAD(P)-binding Rossmann-like Domain"/>
    <property type="match status" value="1"/>
</dbReference>
<dbReference type="EMBL" id="VTPU01000011">
    <property type="protein sequence ID" value="TZG35904.1"/>
    <property type="molecule type" value="Genomic_DNA"/>
</dbReference>
<evidence type="ECO:0000313" key="8">
    <source>
        <dbReference type="EMBL" id="TZG35904.1"/>
    </source>
</evidence>
<dbReference type="InterPro" id="IPR036291">
    <property type="entry name" value="NAD(P)-bd_dom_sf"/>
</dbReference>
<keyword evidence="6" id="KW-0560">Oxidoreductase</keyword>
<keyword evidence="6" id="KW-0521">NADP</keyword>
<evidence type="ECO:0000313" key="9">
    <source>
        <dbReference type="Proteomes" id="UP000324260"/>
    </source>
</evidence>
<dbReference type="Proteomes" id="UP000324260">
    <property type="component" value="Unassembled WGS sequence"/>
</dbReference>
<evidence type="ECO:0000256" key="3">
    <source>
        <dbReference type="ARBA" id="ARBA00012929"/>
    </source>
</evidence>
<comment type="caution">
    <text evidence="8">The sequence shown here is derived from an EMBL/GenBank/DDBJ whole genome shotgun (WGS) entry which is preliminary data.</text>
</comment>
<comment type="similarity">
    <text evidence="2 6">Belongs to the dTDP-4-dehydrorhamnose reductase family.</text>
</comment>
<dbReference type="PANTHER" id="PTHR10491">
    <property type="entry name" value="DTDP-4-DEHYDRORHAMNOSE REDUCTASE"/>
    <property type="match status" value="1"/>
</dbReference>
<dbReference type="OrthoDB" id="9803892at2"/>
<comment type="pathway">
    <text evidence="1 6">Carbohydrate biosynthesis; dTDP-L-rhamnose biosynthesis.</text>
</comment>
<comment type="cofactor">
    <cofactor evidence="6">
        <name>Mg(2+)</name>
        <dbReference type="ChEBI" id="CHEBI:18420"/>
    </cofactor>
    <text evidence="6">Binds 1 Mg(2+) ion per monomer.</text>
</comment>
<dbReference type="Pfam" id="PF04321">
    <property type="entry name" value="RmlD_sub_bind"/>
    <property type="match status" value="1"/>
</dbReference>
<evidence type="ECO:0000256" key="6">
    <source>
        <dbReference type="RuleBase" id="RU364082"/>
    </source>
</evidence>
<protein>
    <recommendedName>
        <fullName evidence="4 6">dTDP-4-dehydrorhamnose reductase</fullName>
        <ecNumber evidence="3 6">1.1.1.133</ecNumber>
    </recommendedName>
</protein>
<comment type="catalytic activity">
    <reaction evidence="5 6">
        <text>dTDP-beta-L-rhamnose + NADP(+) = dTDP-4-dehydro-beta-L-rhamnose + NADPH + H(+)</text>
        <dbReference type="Rhea" id="RHEA:21796"/>
        <dbReference type="ChEBI" id="CHEBI:15378"/>
        <dbReference type="ChEBI" id="CHEBI:57510"/>
        <dbReference type="ChEBI" id="CHEBI:57783"/>
        <dbReference type="ChEBI" id="CHEBI:58349"/>
        <dbReference type="ChEBI" id="CHEBI:62830"/>
        <dbReference type="EC" id="1.1.1.133"/>
    </reaction>
</comment>
<dbReference type="InterPro" id="IPR029903">
    <property type="entry name" value="RmlD-like-bd"/>
</dbReference>
<accession>A0A5D9CW90</accession>
<reference evidence="8 9" key="1">
    <citation type="submission" date="2019-08" db="EMBL/GenBank/DDBJ databases">
        <title>Draft Genome Sequence of Halomonas eurihalina Isolated from Preserved Hide-surface.</title>
        <authorList>
            <person name="Hussain S.A."/>
            <person name="Xu A."/>
            <person name="Sarker M."/>
            <person name="Sommers C."/>
        </authorList>
    </citation>
    <scope>NUCLEOTIDE SEQUENCE [LARGE SCALE GENOMIC DNA]</scope>
    <source>
        <strain evidence="8 9">MS1</strain>
    </source>
</reference>
<evidence type="ECO:0000259" key="7">
    <source>
        <dbReference type="Pfam" id="PF04321"/>
    </source>
</evidence>
<dbReference type="GO" id="GO:0008831">
    <property type="term" value="F:dTDP-4-dehydrorhamnose reductase activity"/>
    <property type="evidence" value="ECO:0007669"/>
    <property type="project" value="UniProtKB-EC"/>
</dbReference>
<comment type="function">
    <text evidence="6">Catalyzes the reduction of dTDP-6-deoxy-L-lyxo-4-hexulose to yield dTDP-L-rhamnose.</text>
</comment>
<evidence type="ECO:0000256" key="1">
    <source>
        <dbReference type="ARBA" id="ARBA00004781"/>
    </source>
</evidence>
<evidence type="ECO:0000256" key="5">
    <source>
        <dbReference type="ARBA" id="ARBA00048200"/>
    </source>
</evidence>
<dbReference type="EC" id="1.1.1.133" evidence="3 6"/>
<name>A0A5D9CW90_HALER</name>
<dbReference type="SUPFAM" id="SSF51735">
    <property type="entry name" value="NAD(P)-binding Rossmann-fold domains"/>
    <property type="match status" value="1"/>
</dbReference>
<dbReference type="PANTHER" id="PTHR10491:SF4">
    <property type="entry name" value="METHIONINE ADENOSYLTRANSFERASE 2 SUBUNIT BETA"/>
    <property type="match status" value="1"/>
</dbReference>
<gene>
    <name evidence="8" type="ORF">FZZ93_12170</name>
</gene>
<dbReference type="Gene3D" id="3.90.25.10">
    <property type="entry name" value="UDP-galactose 4-epimerase, domain 1"/>
    <property type="match status" value="1"/>
</dbReference>
<sequence>MIEQGAAVKLLILDAGHCLSLALARESNRRSDVELVIEPRLGLAPERLDEVAPDALIIPPLSHPISADPASVTAHAEAVEACMQACRERDVPLVWCVSDQLYEEGFEGVIDEHVVPQPRDDGLRRLVSTGERIRAELPRHLIVRVGPLFALEGSHAWLGELLDSLANGEEVRAASDVIFCPTSSDAVAMALIGMLQQQHCGADAWGSYHLAGTEPVSAYTFVSMVRTQLATRLEGRGESVELGSVKALSHHHDQPLRRVLNCRRVLEVFGVHQKPWRLEVGRMLDLWCLARDEEAGTEEESGKA</sequence>
<dbReference type="AlphaFoldDB" id="A0A5D9CW90"/>
<organism evidence="8 9">
    <name type="scientific">Halomonas eurihalina</name>
    <dbReference type="NCBI Taxonomy" id="42566"/>
    <lineage>
        <taxon>Bacteria</taxon>
        <taxon>Pseudomonadati</taxon>
        <taxon>Pseudomonadota</taxon>
        <taxon>Gammaproteobacteria</taxon>
        <taxon>Oceanospirillales</taxon>
        <taxon>Halomonadaceae</taxon>
        <taxon>Halomonas</taxon>
    </lineage>
</organism>